<dbReference type="Proteomes" id="UP000187609">
    <property type="component" value="Unassembled WGS sequence"/>
</dbReference>
<evidence type="ECO:0000313" key="4">
    <source>
        <dbReference type="Proteomes" id="UP000187609"/>
    </source>
</evidence>
<reference evidence="3" key="1">
    <citation type="submission" date="2016-11" db="EMBL/GenBank/DDBJ databases">
        <title>The genome of Nicotiana attenuata.</title>
        <authorList>
            <person name="Xu S."/>
            <person name="Brockmoeller T."/>
            <person name="Gaquerel E."/>
            <person name="Navarro A."/>
            <person name="Kuhl H."/>
            <person name="Gase K."/>
            <person name="Ling Z."/>
            <person name="Zhou W."/>
            <person name="Kreitzer C."/>
            <person name="Stanke M."/>
            <person name="Tang H."/>
            <person name="Lyons E."/>
            <person name="Pandey P."/>
            <person name="Pandey S.P."/>
            <person name="Timmermann B."/>
            <person name="Baldwin I.T."/>
        </authorList>
    </citation>
    <scope>NUCLEOTIDE SEQUENCE [LARGE SCALE GENOMIC DNA]</scope>
    <source>
        <strain evidence="3">UT</strain>
    </source>
</reference>
<dbReference type="EMBL" id="MJEQ01037193">
    <property type="protein sequence ID" value="OIS97387.1"/>
    <property type="molecule type" value="Genomic_DNA"/>
</dbReference>
<dbReference type="OrthoDB" id="21648at2759"/>
<dbReference type="CDD" id="cd11650">
    <property type="entry name" value="AT4G37440_like"/>
    <property type="match status" value="1"/>
</dbReference>
<feature type="compositionally biased region" description="Basic and acidic residues" evidence="2">
    <location>
        <begin position="444"/>
        <end position="453"/>
    </location>
</feature>
<accession>A0A1J6HYM1</accession>
<dbReference type="KEGG" id="nau:109234622"/>
<protein>
    <submittedName>
        <fullName evidence="3">Uncharacterized protein</fullName>
    </submittedName>
</protein>
<dbReference type="STRING" id="49451.A0A1J6HYM1"/>
<keyword evidence="1" id="KW-0175">Coiled coil</keyword>
<organism evidence="3 4">
    <name type="scientific">Nicotiana attenuata</name>
    <name type="common">Coyote tobacco</name>
    <dbReference type="NCBI Taxonomy" id="49451"/>
    <lineage>
        <taxon>Eukaryota</taxon>
        <taxon>Viridiplantae</taxon>
        <taxon>Streptophyta</taxon>
        <taxon>Embryophyta</taxon>
        <taxon>Tracheophyta</taxon>
        <taxon>Spermatophyta</taxon>
        <taxon>Magnoliopsida</taxon>
        <taxon>eudicotyledons</taxon>
        <taxon>Gunneridae</taxon>
        <taxon>Pentapetalae</taxon>
        <taxon>asterids</taxon>
        <taxon>lamiids</taxon>
        <taxon>Solanales</taxon>
        <taxon>Solanaceae</taxon>
        <taxon>Nicotianoideae</taxon>
        <taxon>Nicotianeae</taxon>
        <taxon>Nicotiana</taxon>
    </lineage>
</organism>
<feature type="coiled-coil region" evidence="1">
    <location>
        <begin position="158"/>
        <end position="185"/>
    </location>
</feature>
<sequence length="540" mass="59492">MAPAQHIGQTALDRKPIFSVKIAATGKTNTIPYNSEKKGFNYRYNIVQMESTLNARNTKASNSATDVAVDVTGFARSSDIRLAAKEDPDETEYSSSFADTTSGNDNGSGPSDAEVESRFYDDSGLASSFDGFGSLFPIRKKKLTAHWRDFIHPIMWRCKWAELKMKELQLQAARYNREISALDGKKHRALDQATLEESGSKSLPFVYPRHRKKTMKRRKRKRVEDGTDIAAQMSTHNLFSYFENKKLDLDGTPAGDDISNAALAEQKSNGHDEFGNDDDLSILESSNSFLEQILRKIELVHSRVHKLKDQLDTVMTKNAIKFSSSENLMSFDGQASSIRSPTFSACNGDTISAGALYATSQHMVDYDLGDFVMPDSTMSSYGEAMPIPDIIESTVGLLSSVDVTQQQAQVGDSSERIVDNILIHNEVSEVGGHILTMNPDKSLEKHQDVRNNVEEESSNPPLPASDPNAAVKASTSQENPPPPASESNAAVKASTSQDQSTFKSCLASDIRFPKNKRKRGERKAGSVGWNRKMPGEPDSQ</sequence>
<evidence type="ECO:0000313" key="3">
    <source>
        <dbReference type="EMBL" id="OIS97387.1"/>
    </source>
</evidence>
<dbReference type="Gramene" id="OIS97387">
    <property type="protein sequence ID" value="OIS97387"/>
    <property type="gene ID" value="A4A49_08571"/>
</dbReference>
<feature type="region of interest" description="Disordered" evidence="2">
    <location>
        <begin position="85"/>
        <end position="116"/>
    </location>
</feature>
<keyword evidence="4" id="KW-1185">Reference proteome</keyword>
<dbReference type="PANTHER" id="PTHR34057:SF1">
    <property type="entry name" value="ELONGATION FACTOR"/>
    <property type="match status" value="1"/>
</dbReference>
<dbReference type="PANTHER" id="PTHR34057">
    <property type="entry name" value="ELONGATION FACTOR"/>
    <property type="match status" value="1"/>
</dbReference>
<dbReference type="SMR" id="A0A1J6HYM1"/>
<feature type="compositionally biased region" description="Polar residues" evidence="2">
    <location>
        <begin position="493"/>
        <end position="503"/>
    </location>
</feature>
<feature type="region of interest" description="Disordered" evidence="2">
    <location>
        <begin position="444"/>
        <end position="540"/>
    </location>
</feature>
<dbReference type="AlphaFoldDB" id="A0A1J6HYM1"/>
<comment type="caution">
    <text evidence="3">The sequence shown here is derived from an EMBL/GenBank/DDBJ whole genome shotgun (WGS) entry which is preliminary data.</text>
</comment>
<proteinExistence type="predicted"/>
<feature type="compositionally biased region" description="Polar residues" evidence="2">
    <location>
        <begin position="93"/>
        <end position="109"/>
    </location>
</feature>
<evidence type="ECO:0000256" key="1">
    <source>
        <dbReference type="SAM" id="Coils"/>
    </source>
</evidence>
<dbReference type="InterPro" id="IPR038745">
    <property type="entry name" value="AT4G37440-like"/>
</dbReference>
<evidence type="ECO:0000256" key="2">
    <source>
        <dbReference type="SAM" id="MobiDB-lite"/>
    </source>
</evidence>
<dbReference type="OMA" id="EQVLWKI"/>
<name>A0A1J6HYM1_NICAT</name>
<gene>
    <name evidence="3" type="ORF">A4A49_08571</name>
</gene>